<dbReference type="Proteomes" id="UP001243375">
    <property type="component" value="Unassembled WGS sequence"/>
</dbReference>
<feature type="non-terminal residue" evidence="1">
    <location>
        <position position="1"/>
    </location>
</feature>
<sequence>REWACLGVSFPLSGAQGIGLISGSLSGSIAEKDIALRFLIHFVGDMHQPLHLTGRMRGGNDAIFNFEGRRRSLHSVWDSGIITKNIRELSNYTSPTSNKPLESALLGSIFDPYVRFIVTEGIHQWWRNASTNEWLECPARGDPYPHNPSRGFASSTAALSWVTAGWVASVPAPVKKFVMGIAAASGWLEEEDQAVDIEGFDTQTMALARFAQQPDSSAVNDDNDDNANFPACPYTWAKPLHTINCAYAWPQGWDPRSPVVELDTPEYLGKIGDDKVVEILLAKAGIRLAAILNSIFLKDQVDVAPAPWFEK</sequence>
<reference evidence="1" key="1">
    <citation type="submission" date="2023-04" db="EMBL/GenBank/DDBJ databases">
        <title>Draft Genome sequencing of Naganishia species isolated from polar environments using Oxford Nanopore Technology.</title>
        <authorList>
            <person name="Leo P."/>
            <person name="Venkateswaran K."/>
        </authorList>
    </citation>
    <scope>NUCLEOTIDE SEQUENCE</scope>
    <source>
        <strain evidence="1">MNA-CCFEE 5425</strain>
    </source>
</reference>
<protein>
    <submittedName>
        <fullName evidence="1">Uncharacterized protein</fullName>
    </submittedName>
</protein>
<name>A0ACC2XB76_9TREE</name>
<proteinExistence type="predicted"/>
<gene>
    <name evidence="1" type="ORF">QFC22_002929</name>
</gene>
<dbReference type="EMBL" id="JASBWU010000007">
    <property type="protein sequence ID" value="KAJ9120032.1"/>
    <property type="molecule type" value="Genomic_DNA"/>
</dbReference>
<accession>A0ACC2XB76</accession>
<comment type="caution">
    <text evidence="1">The sequence shown here is derived from an EMBL/GenBank/DDBJ whole genome shotgun (WGS) entry which is preliminary data.</text>
</comment>
<evidence type="ECO:0000313" key="1">
    <source>
        <dbReference type="EMBL" id="KAJ9120032.1"/>
    </source>
</evidence>
<organism evidence="1 2">
    <name type="scientific">Naganishia vaughanmartiniae</name>
    <dbReference type="NCBI Taxonomy" id="1424756"/>
    <lineage>
        <taxon>Eukaryota</taxon>
        <taxon>Fungi</taxon>
        <taxon>Dikarya</taxon>
        <taxon>Basidiomycota</taxon>
        <taxon>Agaricomycotina</taxon>
        <taxon>Tremellomycetes</taxon>
        <taxon>Filobasidiales</taxon>
        <taxon>Filobasidiaceae</taxon>
        <taxon>Naganishia</taxon>
    </lineage>
</organism>
<keyword evidence="2" id="KW-1185">Reference proteome</keyword>
<evidence type="ECO:0000313" key="2">
    <source>
        <dbReference type="Proteomes" id="UP001243375"/>
    </source>
</evidence>